<reference evidence="2 3" key="1">
    <citation type="submission" date="2021-06" db="EMBL/GenBank/DDBJ databases">
        <authorList>
            <person name="Sun Q."/>
            <person name="Li D."/>
        </authorList>
    </citation>
    <scope>NUCLEOTIDE SEQUENCE [LARGE SCALE GENOMIC DNA]</scope>
    <source>
        <strain evidence="2 3">MSJd-7</strain>
    </source>
</reference>
<dbReference type="Proteomes" id="UP000783588">
    <property type="component" value="Unassembled WGS sequence"/>
</dbReference>
<sequence>MLTVKRMKQADRAYVMPRVKSFYQSDAVTHAVPEKILQRSFEQAVSNNPLIEGCMLYQGDKHAGYAYLTHMYATEAGSCVMIEELFIEPELRGQGLGHAFFDWLFSAYPDAARFRLEVTPENSRAAALYKRMGFEPLTYCQMIRE</sequence>
<evidence type="ECO:0000313" key="2">
    <source>
        <dbReference type="EMBL" id="MBU5491437.1"/>
    </source>
</evidence>
<dbReference type="RefSeq" id="WP_216471175.1">
    <property type="nucleotide sequence ID" value="NZ_JAHLQI010000009.1"/>
</dbReference>
<keyword evidence="2" id="KW-0808">Transferase</keyword>
<dbReference type="Pfam" id="PF00583">
    <property type="entry name" value="Acetyltransf_1"/>
    <property type="match status" value="1"/>
</dbReference>
<comment type="caution">
    <text evidence="2">The sequence shown here is derived from an EMBL/GenBank/DDBJ whole genome shotgun (WGS) entry which is preliminary data.</text>
</comment>
<name>A0ABS6EW80_9FIRM</name>
<organism evidence="2 3">
    <name type="scientific">Butyricicoccus intestinisimiae</name>
    <dbReference type="NCBI Taxonomy" id="2841509"/>
    <lineage>
        <taxon>Bacteria</taxon>
        <taxon>Bacillati</taxon>
        <taxon>Bacillota</taxon>
        <taxon>Clostridia</taxon>
        <taxon>Eubacteriales</taxon>
        <taxon>Butyricicoccaceae</taxon>
        <taxon>Butyricicoccus</taxon>
    </lineage>
</organism>
<feature type="domain" description="N-acetyltransferase" evidence="1">
    <location>
        <begin position="2"/>
        <end position="145"/>
    </location>
</feature>
<dbReference type="GO" id="GO:0016746">
    <property type="term" value="F:acyltransferase activity"/>
    <property type="evidence" value="ECO:0007669"/>
    <property type="project" value="UniProtKB-KW"/>
</dbReference>
<dbReference type="CDD" id="cd04301">
    <property type="entry name" value="NAT_SF"/>
    <property type="match status" value="1"/>
</dbReference>
<dbReference type="PROSITE" id="PS51186">
    <property type="entry name" value="GNAT"/>
    <property type="match status" value="1"/>
</dbReference>
<accession>A0ABS6EW80</accession>
<dbReference type="EC" id="2.3.1.-" evidence="2"/>
<dbReference type="InterPro" id="IPR000182">
    <property type="entry name" value="GNAT_dom"/>
</dbReference>
<evidence type="ECO:0000313" key="3">
    <source>
        <dbReference type="Proteomes" id="UP000783588"/>
    </source>
</evidence>
<evidence type="ECO:0000259" key="1">
    <source>
        <dbReference type="PROSITE" id="PS51186"/>
    </source>
</evidence>
<proteinExistence type="predicted"/>
<keyword evidence="2" id="KW-0012">Acyltransferase</keyword>
<protein>
    <submittedName>
        <fullName evidence="2">GNAT family N-acetyltransferase</fullName>
        <ecNumber evidence="2">2.3.1.-</ecNumber>
    </submittedName>
</protein>
<keyword evidence="3" id="KW-1185">Reference proteome</keyword>
<gene>
    <name evidence="2" type="ORF">KQI75_12580</name>
</gene>
<dbReference type="EMBL" id="JAHLQI010000009">
    <property type="protein sequence ID" value="MBU5491437.1"/>
    <property type="molecule type" value="Genomic_DNA"/>
</dbReference>